<accession>A0A955L5W4</accession>
<dbReference type="EMBL" id="JAGQLK010000077">
    <property type="protein sequence ID" value="MCA9383484.1"/>
    <property type="molecule type" value="Genomic_DNA"/>
</dbReference>
<name>A0A955L5W4_9BACT</name>
<evidence type="ECO:0000256" key="1">
    <source>
        <dbReference type="SAM" id="Phobius"/>
    </source>
</evidence>
<reference evidence="2" key="2">
    <citation type="journal article" date="2021" name="Microbiome">
        <title>Successional dynamics and alternative stable states in a saline activated sludge microbial community over 9 years.</title>
        <authorList>
            <person name="Wang Y."/>
            <person name="Ye J."/>
            <person name="Ju F."/>
            <person name="Liu L."/>
            <person name="Boyd J.A."/>
            <person name="Deng Y."/>
            <person name="Parks D.H."/>
            <person name="Jiang X."/>
            <person name="Yin X."/>
            <person name="Woodcroft B.J."/>
            <person name="Tyson G.W."/>
            <person name="Hugenholtz P."/>
            <person name="Polz M.F."/>
            <person name="Zhang T."/>
        </authorList>
    </citation>
    <scope>NUCLEOTIDE SEQUENCE</scope>
    <source>
        <strain evidence="2">HKST-UBA14</strain>
    </source>
</reference>
<gene>
    <name evidence="2" type="ORF">KC909_03900</name>
</gene>
<feature type="transmembrane region" description="Helical" evidence="1">
    <location>
        <begin position="66"/>
        <end position="90"/>
    </location>
</feature>
<evidence type="ECO:0000313" key="3">
    <source>
        <dbReference type="Proteomes" id="UP000783287"/>
    </source>
</evidence>
<protein>
    <recommendedName>
        <fullName evidence="4">DUF4190 domain-containing protein</fullName>
    </recommendedName>
</protein>
<dbReference type="AlphaFoldDB" id="A0A955L5W4"/>
<feature type="transmembrane region" description="Helical" evidence="1">
    <location>
        <begin position="21"/>
        <end position="46"/>
    </location>
</feature>
<keyword evidence="1" id="KW-0812">Transmembrane</keyword>
<keyword evidence="1" id="KW-1133">Transmembrane helix</keyword>
<dbReference type="Proteomes" id="UP000783287">
    <property type="component" value="Unassembled WGS sequence"/>
</dbReference>
<comment type="caution">
    <text evidence="2">The sequence shown here is derived from an EMBL/GenBank/DDBJ whole genome shotgun (WGS) entry which is preliminary data.</text>
</comment>
<organism evidence="2 3">
    <name type="scientific">Candidatus Dojkabacteria bacterium</name>
    <dbReference type="NCBI Taxonomy" id="2099670"/>
    <lineage>
        <taxon>Bacteria</taxon>
        <taxon>Candidatus Dojkabacteria</taxon>
    </lineage>
</organism>
<proteinExistence type="predicted"/>
<reference evidence="2" key="1">
    <citation type="submission" date="2020-04" db="EMBL/GenBank/DDBJ databases">
        <authorList>
            <person name="Zhang T."/>
        </authorList>
    </citation>
    <scope>NUCLEOTIDE SEQUENCE</scope>
    <source>
        <strain evidence="2">HKST-UBA14</strain>
    </source>
</reference>
<evidence type="ECO:0008006" key="4">
    <source>
        <dbReference type="Google" id="ProtNLM"/>
    </source>
</evidence>
<evidence type="ECO:0000313" key="2">
    <source>
        <dbReference type="EMBL" id="MCA9383484.1"/>
    </source>
</evidence>
<keyword evidence="1" id="KW-0472">Membrane</keyword>
<sequence>MASKENDLVSSVIPYKNKMALIGYYLAVFSLIPFIGIPLAPSAIILGFLGYQANQNNPDNKGKGHALFAMITGGIMTFLHLAGLIWMFMLMTA</sequence>